<organism evidence="2 3">
    <name type="scientific">Lasiodiplodia theobromae</name>
    <dbReference type="NCBI Taxonomy" id="45133"/>
    <lineage>
        <taxon>Eukaryota</taxon>
        <taxon>Fungi</taxon>
        <taxon>Dikarya</taxon>
        <taxon>Ascomycota</taxon>
        <taxon>Pezizomycotina</taxon>
        <taxon>Dothideomycetes</taxon>
        <taxon>Dothideomycetes incertae sedis</taxon>
        <taxon>Botryosphaeriales</taxon>
        <taxon>Botryosphaeriaceae</taxon>
        <taxon>Lasiodiplodia</taxon>
    </lineage>
</organism>
<dbReference type="OrthoDB" id="2969215at2759"/>
<gene>
    <name evidence="2" type="ORF">DBV05_g5946</name>
</gene>
<dbReference type="InterPro" id="IPR031837">
    <property type="entry name" value="DUF5071"/>
</dbReference>
<feature type="domain" description="DUF5071" evidence="1">
    <location>
        <begin position="165"/>
        <end position="273"/>
    </location>
</feature>
<dbReference type="EMBL" id="VCHE01000033">
    <property type="protein sequence ID" value="KAB2575403.1"/>
    <property type="molecule type" value="Genomic_DNA"/>
</dbReference>
<evidence type="ECO:0000313" key="2">
    <source>
        <dbReference type="EMBL" id="KAB2575403.1"/>
    </source>
</evidence>
<comment type="caution">
    <text evidence="2">The sequence shown here is derived from an EMBL/GenBank/DDBJ whole genome shotgun (WGS) entry which is preliminary data.</text>
</comment>
<evidence type="ECO:0000313" key="3">
    <source>
        <dbReference type="Proteomes" id="UP000325902"/>
    </source>
</evidence>
<dbReference type="Proteomes" id="UP000325902">
    <property type="component" value="Unassembled WGS sequence"/>
</dbReference>
<dbReference type="Pfam" id="PF16804">
    <property type="entry name" value="DUF5071"/>
    <property type="match status" value="1"/>
</dbReference>
<keyword evidence="3" id="KW-1185">Reference proteome</keyword>
<dbReference type="Gene3D" id="1.25.40.750">
    <property type="entry name" value="Domain of unknown function DUF5071"/>
    <property type="match status" value="1"/>
</dbReference>
<dbReference type="AlphaFoldDB" id="A0A5N5DC29"/>
<sequence>MSAQTRPPDSLLANLPIPMNDDDSNDAPIVAYLTPLSDDDVSHLLPALIPLLSNWRRDALHSHLLRRLAHASPTSALTTALATILSAPDAPNASSTNPRTHAIALNHLVQSLPLRALPPYIPALTHLSNPPPSSTSDDDDAARIAAAWTASTATAVLRLAAGDVWTPENKFDHLAIRSLHAGARSPALMAPFVPDLLRWLQDYHWPVYAACAAQLARFPEVAAEGVRHVLRVQANGDDEWRRNVVNFVAEDLPGEVREGCRGAVVEVLEEVEGRVREMGEGEEAEEADEFELREACRECLEVMDWWMGRERVLGRVGWWLPKEELVDEDEDELW</sequence>
<name>A0A5N5DC29_9PEZI</name>
<protein>
    <recommendedName>
        <fullName evidence="1">DUF5071 domain-containing protein</fullName>
    </recommendedName>
</protein>
<evidence type="ECO:0000259" key="1">
    <source>
        <dbReference type="Pfam" id="PF16804"/>
    </source>
</evidence>
<accession>A0A5N5DC29</accession>
<dbReference type="InterPro" id="IPR038692">
    <property type="entry name" value="Cthe_2751_sf"/>
</dbReference>
<reference evidence="2 3" key="1">
    <citation type="journal article" date="2019" name="Sci. Rep.">
        <title>A multi-omics analysis of the grapevine pathogen Lasiodiplodia theobromae reveals that temperature affects the expression of virulence- and pathogenicity-related genes.</title>
        <authorList>
            <person name="Felix C."/>
            <person name="Meneses R."/>
            <person name="Goncalves M.F.M."/>
            <person name="Tilleman L."/>
            <person name="Duarte A.S."/>
            <person name="Jorrin-Novo J.V."/>
            <person name="Van de Peer Y."/>
            <person name="Deforce D."/>
            <person name="Van Nieuwerburgh F."/>
            <person name="Esteves A.C."/>
            <person name="Alves A."/>
        </authorList>
    </citation>
    <scope>NUCLEOTIDE SEQUENCE [LARGE SCALE GENOMIC DNA]</scope>
    <source>
        <strain evidence="2 3">LA-SOL3</strain>
    </source>
</reference>
<proteinExistence type="predicted"/>
<dbReference type="SUPFAM" id="SSF48371">
    <property type="entry name" value="ARM repeat"/>
    <property type="match status" value="1"/>
</dbReference>
<dbReference type="InterPro" id="IPR016024">
    <property type="entry name" value="ARM-type_fold"/>
</dbReference>